<evidence type="ECO:0000256" key="29">
    <source>
        <dbReference type="SAM" id="Phobius"/>
    </source>
</evidence>
<dbReference type="PROSITE" id="PS00211">
    <property type="entry name" value="ABC_TRANSPORTER_1"/>
    <property type="match status" value="1"/>
</dbReference>
<evidence type="ECO:0000256" key="9">
    <source>
        <dbReference type="ARBA" id="ARBA00022692"/>
    </source>
</evidence>
<evidence type="ECO:0000256" key="24">
    <source>
        <dbReference type="ARBA" id="ARBA00040219"/>
    </source>
</evidence>
<keyword evidence="10" id="KW-0356">Hemostasis</keyword>
<dbReference type="Pfam" id="PF00089">
    <property type="entry name" value="Trypsin"/>
    <property type="match status" value="1"/>
</dbReference>
<keyword evidence="20" id="KW-0325">Glycoprotein</keyword>
<dbReference type="EMBL" id="NCKU01002038">
    <property type="protein sequence ID" value="RWS10609.1"/>
    <property type="molecule type" value="Genomic_DNA"/>
</dbReference>
<dbReference type="GO" id="GO:0005576">
    <property type="term" value="C:extracellular region"/>
    <property type="evidence" value="ECO:0007669"/>
    <property type="project" value="UniProtKB-SubCell"/>
</dbReference>
<dbReference type="InterPro" id="IPR027417">
    <property type="entry name" value="P-loop_NTPase"/>
</dbReference>
<dbReference type="Gene3D" id="2.40.10.10">
    <property type="entry name" value="Trypsin-like serine proteases"/>
    <property type="match status" value="1"/>
</dbReference>
<dbReference type="SMART" id="SM00382">
    <property type="entry name" value="AAA"/>
    <property type="match status" value="1"/>
</dbReference>
<evidence type="ECO:0000256" key="28">
    <source>
        <dbReference type="SAM" id="MobiDB-lite"/>
    </source>
</evidence>
<name>A0A3S4R285_9ACAR</name>
<evidence type="ECO:0000256" key="19">
    <source>
        <dbReference type="ARBA" id="ARBA00023157"/>
    </source>
</evidence>
<reference evidence="33 34" key="1">
    <citation type="journal article" date="2018" name="Gigascience">
        <title>Genomes of trombidid mites reveal novel predicted allergens and laterally-transferred genes associated with secondary metabolism.</title>
        <authorList>
            <person name="Dong X."/>
            <person name="Chaisiri K."/>
            <person name="Xia D."/>
            <person name="Armstrong S.D."/>
            <person name="Fang Y."/>
            <person name="Donnelly M.J."/>
            <person name="Kadowaki T."/>
            <person name="McGarry J.W."/>
            <person name="Darby A.C."/>
            <person name="Makepeace B.L."/>
        </authorList>
    </citation>
    <scope>NUCLEOTIDE SEQUENCE [LARGE SCALE GENOMIC DNA]</scope>
    <source>
        <strain evidence="33">UoL-WK</strain>
    </source>
</reference>
<feature type="compositionally biased region" description="Low complexity" evidence="28">
    <location>
        <begin position="54"/>
        <end position="65"/>
    </location>
</feature>
<feature type="domain" description="Peptidase S1" evidence="30">
    <location>
        <begin position="805"/>
        <end position="1004"/>
    </location>
</feature>
<comment type="catalytic activity">
    <reaction evidence="21">
        <text>Degradation of blood coagulation factors Va and VIIIa.</text>
        <dbReference type="EC" id="3.4.21.69"/>
    </reaction>
</comment>
<comment type="similarity">
    <text evidence="5">Belongs to the ABC transporter superfamily. ABCG family. Eye pigment precursor importer (TC 3.A.1.204) subfamily.</text>
</comment>
<dbReference type="InterPro" id="IPR001314">
    <property type="entry name" value="Peptidase_S1A"/>
</dbReference>
<evidence type="ECO:0000256" key="17">
    <source>
        <dbReference type="ARBA" id="ARBA00023034"/>
    </source>
</evidence>
<keyword evidence="6" id="KW-0813">Transport</keyword>
<evidence type="ECO:0000256" key="3">
    <source>
        <dbReference type="ARBA" id="ARBA00004555"/>
    </source>
</evidence>
<dbReference type="InterPro" id="IPR013525">
    <property type="entry name" value="ABC2_TM"/>
</dbReference>
<keyword evidence="11" id="KW-0547">Nucleotide-binding</keyword>
<evidence type="ECO:0000313" key="33">
    <source>
        <dbReference type="EMBL" id="RWS10641.1"/>
    </source>
</evidence>
<gene>
    <name evidence="33" type="ORF">B4U79_00626</name>
    <name evidence="32" type="ORF">B4U79_12540</name>
</gene>
<dbReference type="GO" id="GO:0016887">
    <property type="term" value="F:ATP hydrolysis activity"/>
    <property type="evidence" value="ECO:0007669"/>
    <property type="project" value="InterPro"/>
</dbReference>
<evidence type="ECO:0000256" key="6">
    <source>
        <dbReference type="ARBA" id="ARBA00022448"/>
    </source>
</evidence>
<feature type="transmembrane region" description="Helical" evidence="29">
    <location>
        <begin position="674"/>
        <end position="694"/>
    </location>
</feature>
<dbReference type="GO" id="GO:0005794">
    <property type="term" value="C:Golgi apparatus"/>
    <property type="evidence" value="ECO:0007669"/>
    <property type="project" value="UniProtKB-SubCell"/>
</dbReference>
<feature type="transmembrane region" description="Helical" evidence="29">
    <location>
        <begin position="534"/>
        <end position="554"/>
    </location>
</feature>
<keyword evidence="7" id="KW-0964">Secreted</keyword>
<evidence type="ECO:0000256" key="4">
    <source>
        <dbReference type="ARBA" id="ARBA00004613"/>
    </source>
</evidence>
<dbReference type="SMART" id="SM00020">
    <property type="entry name" value="Tryp_SPc"/>
    <property type="match status" value="1"/>
</dbReference>
<protein>
    <recommendedName>
        <fullName evidence="24">Vitamin K-dependent protein C</fullName>
        <ecNumber evidence="23">3.4.21.69</ecNumber>
    </recommendedName>
    <alternativeName>
        <fullName evidence="27">Anticoagulant protein C</fullName>
    </alternativeName>
    <alternativeName>
        <fullName evidence="25">Autoprothrombin IIA</fullName>
    </alternativeName>
    <alternativeName>
        <fullName evidence="26">Blood coagulation factor XIV</fullName>
    </alternativeName>
</protein>
<evidence type="ECO:0000256" key="21">
    <source>
        <dbReference type="ARBA" id="ARBA00036045"/>
    </source>
</evidence>
<dbReference type="Pfam" id="PF00005">
    <property type="entry name" value="ABC_tran"/>
    <property type="match status" value="1"/>
</dbReference>
<feature type="transmembrane region" description="Helical" evidence="29">
    <location>
        <begin position="611"/>
        <end position="637"/>
    </location>
</feature>
<feature type="transmembrane region" description="Helical" evidence="29">
    <location>
        <begin position="643"/>
        <end position="662"/>
    </location>
</feature>
<evidence type="ECO:0000256" key="23">
    <source>
        <dbReference type="ARBA" id="ARBA00038995"/>
    </source>
</evidence>
<dbReference type="InterPro" id="IPR003593">
    <property type="entry name" value="AAA+_ATPase"/>
</dbReference>
<dbReference type="GO" id="GO:0005524">
    <property type="term" value="F:ATP binding"/>
    <property type="evidence" value="ECO:0007669"/>
    <property type="project" value="UniProtKB-KW"/>
</dbReference>
<keyword evidence="15" id="KW-0067">ATP-binding</keyword>
<keyword evidence="12" id="KW-0378">Hydrolase</keyword>
<evidence type="ECO:0000256" key="18">
    <source>
        <dbReference type="ARBA" id="ARBA00023136"/>
    </source>
</evidence>
<evidence type="ECO:0000256" key="11">
    <source>
        <dbReference type="ARBA" id="ARBA00022741"/>
    </source>
</evidence>
<evidence type="ECO:0000256" key="25">
    <source>
        <dbReference type="ARBA" id="ARBA00041306"/>
    </source>
</evidence>
<evidence type="ECO:0000256" key="27">
    <source>
        <dbReference type="ARBA" id="ARBA00042906"/>
    </source>
</evidence>
<dbReference type="PROSITE" id="PS00135">
    <property type="entry name" value="TRYPSIN_SER"/>
    <property type="match status" value="1"/>
</dbReference>
<keyword evidence="34" id="KW-1185">Reference proteome</keyword>
<dbReference type="GO" id="GO:0140359">
    <property type="term" value="F:ABC-type transporter activity"/>
    <property type="evidence" value="ECO:0007669"/>
    <property type="project" value="InterPro"/>
</dbReference>
<dbReference type="Proteomes" id="UP000285301">
    <property type="component" value="Unassembled WGS sequence"/>
</dbReference>
<evidence type="ECO:0000256" key="16">
    <source>
        <dbReference type="ARBA" id="ARBA00022989"/>
    </source>
</evidence>
<dbReference type="GO" id="GO:0005886">
    <property type="term" value="C:plasma membrane"/>
    <property type="evidence" value="ECO:0007669"/>
    <property type="project" value="TreeGrafter"/>
</dbReference>
<comment type="caution">
    <text evidence="33">The sequence shown here is derived from an EMBL/GenBank/DDBJ whole genome shotgun (WGS) entry which is preliminary data.</text>
</comment>
<dbReference type="FunFam" id="2.40.10.10:FF:000011">
    <property type="entry name" value="Coagulation factor X"/>
    <property type="match status" value="1"/>
</dbReference>
<dbReference type="PANTHER" id="PTHR48041">
    <property type="entry name" value="ABC TRANSPORTER G FAMILY MEMBER 28"/>
    <property type="match status" value="1"/>
</dbReference>
<dbReference type="GO" id="GO:0004252">
    <property type="term" value="F:serine-type endopeptidase activity"/>
    <property type="evidence" value="ECO:0007669"/>
    <property type="project" value="UniProtKB-EC"/>
</dbReference>
<dbReference type="InterPro" id="IPR017871">
    <property type="entry name" value="ABC_transporter-like_CS"/>
</dbReference>
<keyword evidence="9 29" id="KW-0812">Transmembrane</keyword>
<keyword evidence="13" id="KW-0256">Endoplasmic reticulum</keyword>
<evidence type="ECO:0000256" key="10">
    <source>
        <dbReference type="ARBA" id="ARBA00022696"/>
    </source>
</evidence>
<dbReference type="AlphaFoldDB" id="A0A3S4R285"/>
<keyword evidence="8" id="KW-0645">Protease</keyword>
<evidence type="ECO:0000256" key="20">
    <source>
        <dbReference type="ARBA" id="ARBA00023180"/>
    </source>
</evidence>
<evidence type="ECO:0000256" key="15">
    <source>
        <dbReference type="ARBA" id="ARBA00022840"/>
    </source>
</evidence>
<evidence type="ECO:0000256" key="7">
    <source>
        <dbReference type="ARBA" id="ARBA00022525"/>
    </source>
</evidence>
<evidence type="ECO:0000256" key="12">
    <source>
        <dbReference type="ARBA" id="ARBA00022801"/>
    </source>
</evidence>
<keyword evidence="16 29" id="KW-1133">Transmembrane helix</keyword>
<dbReference type="PROSITE" id="PS50240">
    <property type="entry name" value="TRYPSIN_DOM"/>
    <property type="match status" value="1"/>
</dbReference>
<evidence type="ECO:0000259" key="30">
    <source>
        <dbReference type="PROSITE" id="PS50240"/>
    </source>
</evidence>
<dbReference type="PRINTS" id="PR00722">
    <property type="entry name" value="CHYMOTRYPSIN"/>
</dbReference>
<dbReference type="InterPro" id="IPR033116">
    <property type="entry name" value="TRYPSIN_SER"/>
</dbReference>
<evidence type="ECO:0000256" key="8">
    <source>
        <dbReference type="ARBA" id="ARBA00022670"/>
    </source>
</evidence>
<accession>A0A3S4R285</accession>
<dbReference type="EC" id="3.4.21.69" evidence="23"/>
<dbReference type="GO" id="GO:0006508">
    <property type="term" value="P:proteolysis"/>
    <property type="evidence" value="ECO:0007669"/>
    <property type="project" value="UniProtKB-KW"/>
</dbReference>
<dbReference type="PANTHER" id="PTHR48041:SF78">
    <property type="entry name" value="ABC TRANSPORTER EXPRESSED IN TRACHEA, ISOFORM A"/>
    <property type="match status" value="1"/>
</dbReference>
<evidence type="ECO:0000256" key="26">
    <source>
        <dbReference type="ARBA" id="ARBA00042403"/>
    </source>
</evidence>
<keyword evidence="19" id="KW-1015">Disulfide bond</keyword>
<dbReference type="CDD" id="cd00190">
    <property type="entry name" value="Tryp_SPc"/>
    <property type="match status" value="1"/>
</dbReference>
<dbReference type="GO" id="GO:0005783">
    <property type="term" value="C:endoplasmic reticulum"/>
    <property type="evidence" value="ECO:0007669"/>
    <property type="project" value="UniProtKB-SubCell"/>
</dbReference>
<dbReference type="STRING" id="1965070.A0A3S4R285"/>
<evidence type="ECO:0000256" key="2">
    <source>
        <dbReference type="ARBA" id="ARBA00004240"/>
    </source>
</evidence>
<evidence type="ECO:0000313" key="32">
    <source>
        <dbReference type="EMBL" id="RWS10609.1"/>
    </source>
</evidence>
<proteinExistence type="inferred from homology"/>
<dbReference type="InterPro" id="IPR043504">
    <property type="entry name" value="Peptidase_S1_PA_chymotrypsin"/>
</dbReference>
<feature type="transmembrane region" description="Helical" evidence="29">
    <location>
        <begin position="574"/>
        <end position="599"/>
    </location>
</feature>
<feature type="transmembrane region" description="Helical" evidence="29">
    <location>
        <begin position="479"/>
        <end position="497"/>
    </location>
</feature>
<evidence type="ECO:0000256" key="1">
    <source>
        <dbReference type="ARBA" id="ARBA00004141"/>
    </source>
</evidence>
<dbReference type="InterPro" id="IPR009003">
    <property type="entry name" value="Peptidase_S1_PA"/>
</dbReference>
<dbReference type="PROSITE" id="PS50893">
    <property type="entry name" value="ABC_TRANSPORTER_2"/>
    <property type="match status" value="1"/>
</dbReference>
<evidence type="ECO:0000256" key="13">
    <source>
        <dbReference type="ARBA" id="ARBA00022824"/>
    </source>
</evidence>
<comment type="subcellular location">
    <subcellularLocation>
        <location evidence="2">Endoplasmic reticulum</location>
    </subcellularLocation>
    <subcellularLocation>
        <location evidence="3">Golgi apparatus</location>
    </subcellularLocation>
    <subcellularLocation>
        <location evidence="1">Membrane</location>
        <topology evidence="1">Multi-pass membrane protein</topology>
    </subcellularLocation>
    <subcellularLocation>
        <location evidence="4">Secreted</location>
    </subcellularLocation>
</comment>
<dbReference type="EMBL" id="NCKU01002025">
    <property type="protein sequence ID" value="RWS10641.1"/>
    <property type="molecule type" value="Genomic_DNA"/>
</dbReference>
<dbReference type="InterPro" id="IPR001254">
    <property type="entry name" value="Trypsin_dom"/>
</dbReference>
<reference evidence="33" key="2">
    <citation type="submission" date="2018-11" db="EMBL/GenBank/DDBJ databases">
        <title>Trombidioid mite genomics.</title>
        <authorList>
            <person name="Dong X."/>
        </authorList>
    </citation>
    <scope>NUCLEOTIDE SEQUENCE</scope>
    <source>
        <strain evidence="33">UoL-WK</strain>
    </source>
</reference>
<sequence length="1005" mass="113729">MALKSTEAETVVPAEDDDSSSLSLGIDNICLNIDKYLDDLEKSMDMKSSSVVRRSSSFGFPSTSTSDDKNWSSTVSKKSERRLSLGNNDLNKKDTEISDNNDAIDNIDEIDSENKHLQLIWRNLTYMATAENWSNSCITVCGQNIRKVILDRQSGGIYGGQLTAIIGPSGAGKSTLLESLAGRRRKGLRGEILVVYDSDYIERGSRIKVAFIGQKDHVIEVLTVRETLLFATQLKNYNRIQNRYYHQRLVNSILKELNLEICADVRVSKISGGQLKRLSFGIELISGPDILMLDEPTSGLDSSSAFQCILLLRKLTDLKNKELSCKPPAIICSIHQPSARVLNIFHQIYVLSYDGRCLYQGSPYALLSHLSRFNLHCPHFHNPADYIIEIASGDYGLDPINKLAIAECNREIDILNEEKMLLSCSKFIITSNPTKMKQVRVPISKVIEKLKKQPFPYFRHTWLLLKRTYFSTIRDPKLTWFRISQAIFIGLLMSYLYDYPIGEADGCLPTATNLNNKEAVIVPTLAGTQDNISFIFFITLFTVMASMMPTVLTFPSEVAVLIQERNNGWYSCWVYYWTKVLADSPYQILITIMFCCIIYPMTGQIHSYWRFAMFNFIMILVATIAQCVGMLFGTLYVKSVQNAVFMAPLSMAPMFLLSGFFGKISKIPIVMKPIAYSSYVKYAFEALIVTFYGYDRCPQIGDLQTVITSEISLEPSESNNELITSNHYSQFNEEARKPTKFWQTIPKYASTFPKIWSGYYNPLTYPLNDTSVEESVQETKLNSSSTSLILKHFEVDDDTLIQNICILIFILILLRLNKPEELKGVVGVNDLEKVEANNEIFFDRVIVHSNYTVGPERELINDIALLHVNKPIDFSSQWINSICLPKRGETSYKAADVTGWGQTEEHGFSTNILQTAVVYPFREIECVRRYKKKYHRKEMLCAGLRRGGRDACRGDSGGPLTQSKGSSNYLIGIVSFGVGCARKDFPGMYTRVSNYVDWINKHIGQ</sequence>
<keyword evidence="17" id="KW-0333">Golgi apparatus</keyword>
<dbReference type="OrthoDB" id="6500366at2759"/>
<dbReference type="InterPro" id="IPR050352">
    <property type="entry name" value="ABCG_transporters"/>
</dbReference>
<feature type="domain" description="ABC transporter" evidence="31">
    <location>
        <begin position="119"/>
        <end position="379"/>
    </location>
</feature>
<evidence type="ECO:0000256" key="22">
    <source>
        <dbReference type="ARBA" id="ARBA00037553"/>
    </source>
</evidence>
<evidence type="ECO:0000256" key="5">
    <source>
        <dbReference type="ARBA" id="ARBA00005814"/>
    </source>
</evidence>
<keyword evidence="18 29" id="KW-0472">Membrane</keyword>
<comment type="function">
    <text evidence="22">Protein C is a vitamin K-dependent serine protease that regulates blood coagulation by inactivating factors Va and VIIIa in the presence of calcium ions and phospholipids. Exerts a protective effect on the endothelial cell barrier function.</text>
</comment>
<dbReference type="GO" id="GO:0007599">
    <property type="term" value="P:hemostasis"/>
    <property type="evidence" value="ECO:0007669"/>
    <property type="project" value="UniProtKB-KW"/>
</dbReference>
<dbReference type="SUPFAM" id="SSF52540">
    <property type="entry name" value="P-loop containing nucleoside triphosphate hydrolases"/>
    <property type="match status" value="1"/>
</dbReference>
<dbReference type="Pfam" id="PF01061">
    <property type="entry name" value="ABC2_membrane"/>
    <property type="match status" value="1"/>
</dbReference>
<keyword evidence="14" id="KW-0720">Serine protease</keyword>
<feature type="region of interest" description="Disordered" evidence="28">
    <location>
        <begin position="54"/>
        <end position="94"/>
    </location>
</feature>
<dbReference type="Gene3D" id="3.40.50.300">
    <property type="entry name" value="P-loop containing nucleotide triphosphate hydrolases"/>
    <property type="match status" value="1"/>
</dbReference>
<dbReference type="InterPro" id="IPR003439">
    <property type="entry name" value="ABC_transporter-like_ATP-bd"/>
</dbReference>
<evidence type="ECO:0000259" key="31">
    <source>
        <dbReference type="PROSITE" id="PS50893"/>
    </source>
</evidence>
<evidence type="ECO:0000313" key="34">
    <source>
        <dbReference type="Proteomes" id="UP000285301"/>
    </source>
</evidence>
<evidence type="ECO:0000256" key="14">
    <source>
        <dbReference type="ARBA" id="ARBA00022825"/>
    </source>
</evidence>
<dbReference type="SUPFAM" id="SSF50494">
    <property type="entry name" value="Trypsin-like serine proteases"/>
    <property type="match status" value="1"/>
</dbReference>
<organism evidence="33 34">
    <name type="scientific">Dinothrombium tinctorium</name>
    <dbReference type="NCBI Taxonomy" id="1965070"/>
    <lineage>
        <taxon>Eukaryota</taxon>
        <taxon>Metazoa</taxon>
        <taxon>Ecdysozoa</taxon>
        <taxon>Arthropoda</taxon>
        <taxon>Chelicerata</taxon>
        <taxon>Arachnida</taxon>
        <taxon>Acari</taxon>
        <taxon>Acariformes</taxon>
        <taxon>Trombidiformes</taxon>
        <taxon>Prostigmata</taxon>
        <taxon>Anystina</taxon>
        <taxon>Parasitengona</taxon>
        <taxon>Trombidioidea</taxon>
        <taxon>Trombidiidae</taxon>
        <taxon>Dinothrombium</taxon>
    </lineage>
</organism>
<feature type="region of interest" description="Disordered" evidence="28">
    <location>
        <begin position="1"/>
        <end position="20"/>
    </location>
</feature>